<feature type="transmembrane region" description="Helical" evidence="1">
    <location>
        <begin position="108"/>
        <end position="132"/>
    </location>
</feature>
<keyword evidence="1" id="KW-1133">Transmembrane helix</keyword>
<dbReference type="AlphaFoldDB" id="A0A1Y2B9U0"/>
<dbReference type="OrthoDB" id="10536323at2759"/>
<evidence type="ECO:0000256" key="1">
    <source>
        <dbReference type="SAM" id="Phobius"/>
    </source>
</evidence>
<sequence length="232" mass="26909">MCDNDSTNPKDWCFNKQFTIKQLSPYFVNPEILLKQHEPNKPRSYLLEIFGFLSFFFMALTMIIHCKYQCSKGYSKGLAYTILAGEFFLVFVNCVLQAFILKIHCFDLFFTISVGVPLLFLGVLGKMLMLYVEYINTLKKEKINSSESFNHLFLKSDLNNINSDILRDNNSDSKTSFNTIPRDLPFMKHINERNILIVIYTVLLLCLVYAFTAQSKSKFYRIGNEIGYCNHG</sequence>
<keyword evidence="1" id="KW-0812">Transmembrane</keyword>
<evidence type="ECO:0000313" key="2">
    <source>
        <dbReference type="EMBL" id="ORY30845.1"/>
    </source>
</evidence>
<comment type="caution">
    <text evidence="2">The sequence shown here is derived from an EMBL/GenBank/DDBJ whole genome shotgun (WGS) entry which is preliminary data.</text>
</comment>
<accession>A0A1Y2B9U0</accession>
<dbReference type="EMBL" id="MCOG01000172">
    <property type="protein sequence ID" value="ORY30845.1"/>
    <property type="molecule type" value="Genomic_DNA"/>
</dbReference>
<reference evidence="2 3" key="1">
    <citation type="submission" date="2016-08" db="EMBL/GenBank/DDBJ databases">
        <title>A Parts List for Fungal Cellulosomes Revealed by Comparative Genomics.</title>
        <authorList>
            <consortium name="DOE Joint Genome Institute"/>
            <person name="Haitjema C.H."/>
            <person name="Gilmore S.P."/>
            <person name="Henske J.K."/>
            <person name="Solomon K.V."/>
            <person name="De Groot R."/>
            <person name="Kuo A."/>
            <person name="Mondo S.J."/>
            <person name="Salamov A.A."/>
            <person name="Labutti K."/>
            <person name="Zhao Z."/>
            <person name="Chiniquy J."/>
            <person name="Barry K."/>
            <person name="Brewer H.M."/>
            <person name="Purvine S.O."/>
            <person name="Wright A.T."/>
            <person name="Boxma B."/>
            <person name="Van Alen T."/>
            <person name="Hackstein J.H."/>
            <person name="Baker S.E."/>
            <person name="Grigoriev I.V."/>
            <person name="O'Malley M.A."/>
        </authorList>
    </citation>
    <scope>NUCLEOTIDE SEQUENCE [LARGE SCALE GENOMIC DNA]</scope>
    <source>
        <strain evidence="2 3">G1</strain>
    </source>
</reference>
<protein>
    <submittedName>
        <fullName evidence="2">Uncharacterized protein</fullName>
    </submittedName>
</protein>
<feature type="transmembrane region" description="Helical" evidence="1">
    <location>
        <begin position="195"/>
        <end position="212"/>
    </location>
</feature>
<feature type="transmembrane region" description="Helical" evidence="1">
    <location>
        <begin position="45"/>
        <end position="65"/>
    </location>
</feature>
<organism evidence="2 3">
    <name type="scientific">Neocallimastix californiae</name>
    <dbReference type="NCBI Taxonomy" id="1754190"/>
    <lineage>
        <taxon>Eukaryota</taxon>
        <taxon>Fungi</taxon>
        <taxon>Fungi incertae sedis</taxon>
        <taxon>Chytridiomycota</taxon>
        <taxon>Chytridiomycota incertae sedis</taxon>
        <taxon>Neocallimastigomycetes</taxon>
        <taxon>Neocallimastigales</taxon>
        <taxon>Neocallimastigaceae</taxon>
        <taxon>Neocallimastix</taxon>
    </lineage>
</organism>
<gene>
    <name evidence="2" type="ORF">LY90DRAFT_80629</name>
</gene>
<dbReference type="Proteomes" id="UP000193920">
    <property type="component" value="Unassembled WGS sequence"/>
</dbReference>
<evidence type="ECO:0000313" key="3">
    <source>
        <dbReference type="Proteomes" id="UP000193920"/>
    </source>
</evidence>
<proteinExistence type="predicted"/>
<keyword evidence="1" id="KW-0472">Membrane</keyword>
<name>A0A1Y2B9U0_9FUNG</name>
<feature type="transmembrane region" description="Helical" evidence="1">
    <location>
        <begin position="77"/>
        <end position="101"/>
    </location>
</feature>
<keyword evidence="3" id="KW-1185">Reference proteome</keyword>